<dbReference type="GO" id="GO:0071949">
    <property type="term" value="F:FAD binding"/>
    <property type="evidence" value="ECO:0007669"/>
    <property type="project" value="InterPro"/>
</dbReference>
<dbReference type="PANTHER" id="PTHR42685">
    <property type="entry name" value="GERANYLGERANYL DIPHOSPHATE REDUCTASE"/>
    <property type="match status" value="1"/>
</dbReference>
<dbReference type="GO" id="GO:0016628">
    <property type="term" value="F:oxidoreductase activity, acting on the CH-CH group of donors, NAD or NADP as acceptor"/>
    <property type="evidence" value="ECO:0007669"/>
    <property type="project" value="InterPro"/>
</dbReference>
<dbReference type="Proteomes" id="UP000194218">
    <property type="component" value="Chromosome"/>
</dbReference>
<dbReference type="AlphaFoldDB" id="A0A1W7CXY8"/>
<dbReference type="PANTHER" id="PTHR42685:SF22">
    <property type="entry name" value="CONDITIONED MEDIUM FACTOR RECEPTOR 1"/>
    <property type="match status" value="1"/>
</dbReference>
<sequence>MTTSSLPAESADVIVVGAGPAGTSAAYHLARHGHEVLLLEKSEFPREKVCGDGLTPRAVHHLARMGVDTRGAGWQRNLGVRFVSGATSFEVDWPESGRFPGYGLTRSRHDFDDLLARRAVAAGARLLTSTRVTGPVLDRAGRVCGVRAVMGAGQRPVVCAAPVVIASDGVSARLAVALGLSRLPHRPMATAVRRYHRTAARHDDPYLDVWGDLRVRPGGPPLPGYGWVFPLGDGRVNVGLGLINDRRAGPRETRGLLDAWLARTPAAWGLRDPASADGPLRGAALPMGYNRLPHYTRGLLLAGDCGGMVSPWNGEGIPYALESGELAAEVVTDALARPAGPWRERALQRYPYEVLRRNGRYYRLGNAWAGLLTRPAVASLLSRRLVTSPAAMRWMIRLLANLTDDRDGDVQDRVINALVRVVPTPVPAPRGPRRRVARAGGGAASAAPVSAPARPGERGR</sequence>
<dbReference type="PRINTS" id="PR00420">
    <property type="entry name" value="RNGMNOXGNASE"/>
</dbReference>
<dbReference type="InterPro" id="IPR011777">
    <property type="entry name" value="Geranylgeranyl_Rdtase_fam"/>
</dbReference>
<reference evidence="3 4" key="1">
    <citation type="submission" date="2017-05" db="EMBL/GenBank/DDBJ databases">
        <title>Complete genome sequence of Streptomyces sp. SCSIO 03032 revealed the diverse biosynthetic pathways for its bioactive secondary metabolites.</title>
        <authorList>
            <person name="Ma L."/>
            <person name="Zhu Y."/>
            <person name="Zhang W."/>
            <person name="Zhang G."/>
            <person name="Tian X."/>
            <person name="Zhang S."/>
            <person name="Zhang C."/>
        </authorList>
    </citation>
    <scope>NUCLEOTIDE SEQUENCE [LARGE SCALE GENOMIC DNA]</scope>
    <source>
        <strain evidence="3 4">SCSIO 03032</strain>
    </source>
</reference>
<dbReference type="InterPro" id="IPR050407">
    <property type="entry name" value="Geranylgeranyl_reductase"/>
</dbReference>
<organism evidence="3 4">
    <name type="scientific">Streptomyces marincola</name>
    <dbReference type="NCBI Taxonomy" id="2878388"/>
    <lineage>
        <taxon>Bacteria</taxon>
        <taxon>Bacillati</taxon>
        <taxon>Actinomycetota</taxon>
        <taxon>Actinomycetes</taxon>
        <taxon>Kitasatosporales</taxon>
        <taxon>Streptomycetaceae</taxon>
        <taxon>Streptomyces</taxon>
    </lineage>
</organism>
<proteinExistence type="predicted"/>
<dbReference type="NCBIfam" id="TIGR02032">
    <property type="entry name" value="GG-red-SF"/>
    <property type="match status" value="1"/>
</dbReference>
<dbReference type="OrthoDB" id="9795712at2"/>
<evidence type="ECO:0000259" key="2">
    <source>
        <dbReference type="Pfam" id="PF01494"/>
    </source>
</evidence>
<feature type="domain" description="FAD-binding" evidence="2">
    <location>
        <begin position="11"/>
        <end position="317"/>
    </location>
</feature>
<dbReference type="SUPFAM" id="SSF51905">
    <property type="entry name" value="FAD/NAD(P)-binding domain"/>
    <property type="match status" value="1"/>
</dbReference>
<name>A0A1W7CXY8_9ACTN</name>
<dbReference type="KEGG" id="smao:CAG99_12270"/>
<gene>
    <name evidence="3" type="ORF">CAG99_12270</name>
</gene>
<feature type="region of interest" description="Disordered" evidence="1">
    <location>
        <begin position="426"/>
        <end position="460"/>
    </location>
</feature>
<dbReference type="RefSeq" id="WP_086159344.1">
    <property type="nucleotide sequence ID" value="NZ_CP021121.1"/>
</dbReference>
<evidence type="ECO:0000313" key="4">
    <source>
        <dbReference type="Proteomes" id="UP000194218"/>
    </source>
</evidence>
<protein>
    <submittedName>
        <fullName evidence="3">FAD-dependent oxidoreductase</fullName>
    </submittedName>
</protein>
<dbReference type="InterPro" id="IPR002938">
    <property type="entry name" value="FAD-bd"/>
</dbReference>
<dbReference type="InterPro" id="IPR036188">
    <property type="entry name" value="FAD/NAD-bd_sf"/>
</dbReference>
<dbReference type="Gene3D" id="3.50.50.60">
    <property type="entry name" value="FAD/NAD(P)-binding domain"/>
    <property type="match status" value="1"/>
</dbReference>
<accession>A0A1W7CXY8</accession>
<keyword evidence="4" id="KW-1185">Reference proteome</keyword>
<feature type="compositionally biased region" description="Low complexity" evidence="1">
    <location>
        <begin position="444"/>
        <end position="454"/>
    </location>
</feature>
<evidence type="ECO:0000313" key="3">
    <source>
        <dbReference type="EMBL" id="ARQ69539.1"/>
    </source>
</evidence>
<dbReference type="EMBL" id="CP021121">
    <property type="protein sequence ID" value="ARQ69539.1"/>
    <property type="molecule type" value="Genomic_DNA"/>
</dbReference>
<dbReference type="Pfam" id="PF01494">
    <property type="entry name" value="FAD_binding_3"/>
    <property type="match status" value="1"/>
</dbReference>
<evidence type="ECO:0000256" key="1">
    <source>
        <dbReference type="SAM" id="MobiDB-lite"/>
    </source>
</evidence>